<organism evidence="3 4">
    <name type="scientific">Sinorhizobium psoraleae</name>
    <dbReference type="NCBI Taxonomy" id="520838"/>
    <lineage>
        <taxon>Bacteria</taxon>
        <taxon>Pseudomonadati</taxon>
        <taxon>Pseudomonadota</taxon>
        <taxon>Alphaproteobacteria</taxon>
        <taxon>Hyphomicrobiales</taxon>
        <taxon>Rhizobiaceae</taxon>
        <taxon>Sinorhizobium/Ensifer group</taxon>
        <taxon>Sinorhizobium</taxon>
    </lineage>
</organism>
<dbReference type="PANTHER" id="PTHR46797:SF1">
    <property type="entry name" value="METHYLPHOSPHONATE SYNTHASE"/>
    <property type="match status" value="1"/>
</dbReference>
<dbReference type="RefSeq" id="WP_269275975.1">
    <property type="nucleotide sequence ID" value="NZ_JAPVOI010000004.1"/>
</dbReference>
<dbReference type="PROSITE" id="PS50943">
    <property type="entry name" value="HTH_CROC1"/>
    <property type="match status" value="1"/>
</dbReference>
<proteinExistence type="predicted"/>
<dbReference type="Gene3D" id="1.10.260.40">
    <property type="entry name" value="lambda repressor-like DNA-binding domains"/>
    <property type="match status" value="1"/>
</dbReference>
<name>A0ABT4KC13_9HYPH</name>
<comment type="caution">
    <text evidence="3">The sequence shown here is derived from an EMBL/GenBank/DDBJ whole genome shotgun (WGS) entry which is preliminary data.</text>
</comment>
<reference evidence="3" key="1">
    <citation type="submission" date="2022-10" db="EMBL/GenBank/DDBJ databases">
        <title>Whole genome sequencing of three plant growth promoting bacteria isolated from Vachellia tortilis subsp. raddiana in Morocco.</title>
        <authorList>
            <person name="Hnini M."/>
            <person name="Zouagui R."/>
            <person name="Zouagui H."/>
            <person name="Chemao Elfihri M.-W."/>
            <person name="Ibrahimi A."/>
            <person name="Sbabou L."/>
            <person name="Aurag J."/>
        </authorList>
    </citation>
    <scope>NUCLEOTIDE SEQUENCE</scope>
    <source>
        <strain evidence="3">LMR678</strain>
    </source>
</reference>
<evidence type="ECO:0000259" key="2">
    <source>
        <dbReference type="PROSITE" id="PS50943"/>
    </source>
</evidence>
<gene>
    <name evidence="3" type="ORF">O3W52_04635</name>
</gene>
<accession>A0ABT4KC13</accession>
<dbReference type="InterPro" id="IPR010982">
    <property type="entry name" value="Lambda_DNA-bd_dom_sf"/>
</dbReference>
<feature type="domain" description="HTH cro/C1-type" evidence="2">
    <location>
        <begin position="17"/>
        <end position="72"/>
    </location>
</feature>
<protein>
    <submittedName>
        <fullName evidence="3">Helix-turn-helix transcriptional regulator</fullName>
    </submittedName>
</protein>
<evidence type="ECO:0000313" key="3">
    <source>
        <dbReference type="EMBL" id="MCZ4089370.1"/>
    </source>
</evidence>
<dbReference type="CDD" id="cd00093">
    <property type="entry name" value="HTH_XRE"/>
    <property type="match status" value="1"/>
</dbReference>
<dbReference type="Proteomes" id="UP001079430">
    <property type="component" value="Unassembled WGS sequence"/>
</dbReference>
<dbReference type="InterPro" id="IPR001387">
    <property type="entry name" value="Cro/C1-type_HTH"/>
</dbReference>
<dbReference type="Pfam" id="PF13560">
    <property type="entry name" value="HTH_31"/>
    <property type="match status" value="1"/>
</dbReference>
<sequence length="101" mass="11482">MRQDRQPQITAHMSTYIRVRRKELGLSLDDLAERAGCSKSHAWALERRQSKNPTLWLILALCDALQCSLNSLIGADVSQPMFSEREMALIDAHRRIFGESA</sequence>
<evidence type="ECO:0000256" key="1">
    <source>
        <dbReference type="ARBA" id="ARBA00023125"/>
    </source>
</evidence>
<dbReference type="EMBL" id="JAPVOI010000004">
    <property type="protein sequence ID" value="MCZ4089370.1"/>
    <property type="molecule type" value="Genomic_DNA"/>
</dbReference>
<dbReference type="SMART" id="SM00530">
    <property type="entry name" value="HTH_XRE"/>
    <property type="match status" value="1"/>
</dbReference>
<keyword evidence="4" id="KW-1185">Reference proteome</keyword>
<keyword evidence="1" id="KW-0238">DNA-binding</keyword>
<evidence type="ECO:0000313" key="4">
    <source>
        <dbReference type="Proteomes" id="UP001079430"/>
    </source>
</evidence>
<dbReference type="PANTHER" id="PTHR46797">
    <property type="entry name" value="HTH-TYPE TRANSCRIPTIONAL REGULATOR"/>
    <property type="match status" value="1"/>
</dbReference>
<dbReference type="SUPFAM" id="SSF47413">
    <property type="entry name" value="lambda repressor-like DNA-binding domains"/>
    <property type="match status" value="1"/>
</dbReference>
<dbReference type="InterPro" id="IPR050807">
    <property type="entry name" value="TransReg_Diox_bact_type"/>
</dbReference>